<gene>
    <name evidence="1" type="ORF">ZEAMMB73_Zm00001d017442</name>
</gene>
<dbReference type="EMBL" id="CM000781">
    <property type="protein sequence ID" value="AQK73163.1"/>
    <property type="molecule type" value="Genomic_DNA"/>
</dbReference>
<accession>A0A1D6HEU3</accession>
<dbReference type="AlphaFoldDB" id="A0A1D6HEU3"/>
<name>A0A1D6HEU3_MAIZE</name>
<dbReference type="InParanoid" id="A0A1D6HEU3"/>
<proteinExistence type="predicted"/>
<reference evidence="1" key="1">
    <citation type="submission" date="2015-12" db="EMBL/GenBank/DDBJ databases">
        <title>Update maize B73 reference genome by single molecule sequencing technologies.</title>
        <authorList>
            <consortium name="Maize Genome Sequencing Project"/>
            <person name="Ware D."/>
        </authorList>
    </citation>
    <scope>NUCLEOTIDE SEQUENCE</scope>
    <source>
        <tissue evidence="1">Seedling</tissue>
    </source>
</reference>
<organism evidence="1">
    <name type="scientific">Zea mays</name>
    <name type="common">Maize</name>
    <dbReference type="NCBI Taxonomy" id="4577"/>
    <lineage>
        <taxon>Eukaryota</taxon>
        <taxon>Viridiplantae</taxon>
        <taxon>Streptophyta</taxon>
        <taxon>Embryophyta</taxon>
        <taxon>Tracheophyta</taxon>
        <taxon>Spermatophyta</taxon>
        <taxon>Magnoliopsida</taxon>
        <taxon>Liliopsida</taxon>
        <taxon>Poales</taxon>
        <taxon>Poaceae</taxon>
        <taxon>PACMAD clade</taxon>
        <taxon>Panicoideae</taxon>
        <taxon>Andropogonodae</taxon>
        <taxon>Andropogoneae</taxon>
        <taxon>Tripsacinae</taxon>
        <taxon>Zea</taxon>
    </lineage>
</organism>
<sequence length="67" mass="6930">MVESGPVTATPNAACGFQESSYGVVEVELVLPNSPFVSPTKEEASYADAVTAAAARNGSRSSPRRVD</sequence>
<evidence type="ECO:0000313" key="1">
    <source>
        <dbReference type="EMBL" id="AQK73163.1"/>
    </source>
</evidence>
<protein>
    <submittedName>
        <fullName evidence="1">Uncharacterized protein</fullName>
    </submittedName>
</protein>